<evidence type="ECO:0000313" key="1">
    <source>
        <dbReference type="EMBL" id="KAJ8620390.1"/>
    </source>
</evidence>
<keyword evidence="2" id="KW-1185">Reference proteome</keyword>
<reference evidence="1 2" key="1">
    <citation type="journal article" date="2022" name="Hortic Res">
        <title>A haplotype resolved chromosomal level avocado genome allows analysis of novel avocado genes.</title>
        <authorList>
            <person name="Nath O."/>
            <person name="Fletcher S.J."/>
            <person name="Hayward A."/>
            <person name="Shaw L.M."/>
            <person name="Masouleh A.K."/>
            <person name="Furtado A."/>
            <person name="Henry R.J."/>
            <person name="Mitter N."/>
        </authorList>
    </citation>
    <scope>NUCLEOTIDE SEQUENCE [LARGE SCALE GENOMIC DNA]</scope>
    <source>
        <strain evidence="2">cv. Hass</strain>
    </source>
</reference>
<gene>
    <name evidence="1" type="ORF">MRB53_028919</name>
</gene>
<dbReference type="EMBL" id="CM056817">
    <property type="protein sequence ID" value="KAJ8620390.1"/>
    <property type="molecule type" value="Genomic_DNA"/>
</dbReference>
<organism evidence="1 2">
    <name type="scientific">Persea americana</name>
    <name type="common">Avocado</name>
    <dbReference type="NCBI Taxonomy" id="3435"/>
    <lineage>
        <taxon>Eukaryota</taxon>
        <taxon>Viridiplantae</taxon>
        <taxon>Streptophyta</taxon>
        <taxon>Embryophyta</taxon>
        <taxon>Tracheophyta</taxon>
        <taxon>Spermatophyta</taxon>
        <taxon>Magnoliopsida</taxon>
        <taxon>Magnoliidae</taxon>
        <taxon>Laurales</taxon>
        <taxon>Lauraceae</taxon>
        <taxon>Persea</taxon>
    </lineage>
</organism>
<name>A0ACC2KGW3_PERAE</name>
<comment type="caution">
    <text evidence="1">The sequence shown here is derived from an EMBL/GenBank/DDBJ whole genome shotgun (WGS) entry which is preliminary data.</text>
</comment>
<accession>A0ACC2KGW3</accession>
<proteinExistence type="predicted"/>
<sequence length="99" mass="11399">MAGRNRHNKDKRPSSSSSSTGTEKSFFSLMSIFKLPSMKKSRDDGLQHEPVHQRRVRPSDEDRMHYVGEPDIDRKATVFIAKFHEARVMDPERQTVKAA</sequence>
<protein>
    <submittedName>
        <fullName evidence="1">Uncharacterized protein</fullName>
    </submittedName>
</protein>
<dbReference type="Proteomes" id="UP001234297">
    <property type="component" value="Chromosome 9"/>
</dbReference>
<evidence type="ECO:0000313" key="2">
    <source>
        <dbReference type="Proteomes" id="UP001234297"/>
    </source>
</evidence>